<accession>A0A511N655</accession>
<dbReference type="RefSeq" id="WP_146887320.1">
    <property type="nucleotide sequence ID" value="NZ_BJXB01000020.1"/>
</dbReference>
<dbReference type="AlphaFoldDB" id="A0A511N655"/>
<protein>
    <submittedName>
        <fullName evidence="1">Uncharacterized protein</fullName>
    </submittedName>
</protein>
<reference evidence="1 2" key="1">
    <citation type="submission" date="2019-07" db="EMBL/GenBank/DDBJ databases">
        <title>Whole genome shotgun sequence of Deinococcus cellulosilyticus NBRC 106333.</title>
        <authorList>
            <person name="Hosoyama A."/>
            <person name="Uohara A."/>
            <person name="Ohji S."/>
            <person name="Ichikawa N."/>
        </authorList>
    </citation>
    <scope>NUCLEOTIDE SEQUENCE [LARGE SCALE GENOMIC DNA]</scope>
    <source>
        <strain evidence="1 2">NBRC 106333</strain>
    </source>
</reference>
<evidence type="ECO:0000313" key="1">
    <source>
        <dbReference type="EMBL" id="GEM48324.1"/>
    </source>
</evidence>
<organism evidence="1 2">
    <name type="scientific">Deinococcus cellulosilyticus (strain DSM 18568 / NBRC 106333 / KACC 11606 / 5516J-15)</name>
    <dbReference type="NCBI Taxonomy" id="1223518"/>
    <lineage>
        <taxon>Bacteria</taxon>
        <taxon>Thermotogati</taxon>
        <taxon>Deinococcota</taxon>
        <taxon>Deinococci</taxon>
        <taxon>Deinococcales</taxon>
        <taxon>Deinococcaceae</taxon>
        <taxon>Deinococcus</taxon>
    </lineage>
</organism>
<keyword evidence="2" id="KW-1185">Reference proteome</keyword>
<sequence length="109" mass="12310">MNLYPTFEQGLKAELPLFRHLTLLSIEVSPHRFGQLISVHYLEPTGLALSPTYIETRAEFWIAGTQLTPRSAERVRRAMGLSRITVSGAPPKWSPRKQENIGFAFQVST</sequence>
<dbReference type="Proteomes" id="UP000321306">
    <property type="component" value="Unassembled WGS sequence"/>
</dbReference>
<dbReference type="EMBL" id="BJXB01000020">
    <property type="protein sequence ID" value="GEM48324.1"/>
    <property type="molecule type" value="Genomic_DNA"/>
</dbReference>
<evidence type="ECO:0000313" key="2">
    <source>
        <dbReference type="Proteomes" id="UP000321306"/>
    </source>
</evidence>
<name>A0A511N655_DEIC1</name>
<gene>
    <name evidence="1" type="ORF">DC3_39590</name>
</gene>
<comment type="caution">
    <text evidence="1">The sequence shown here is derived from an EMBL/GenBank/DDBJ whole genome shotgun (WGS) entry which is preliminary data.</text>
</comment>
<proteinExistence type="predicted"/>